<dbReference type="Proteomes" id="UP000594261">
    <property type="component" value="Chromosome 3"/>
</dbReference>
<dbReference type="GO" id="GO:0003723">
    <property type="term" value="F:RNA binding"/>
    <property type="evidence" value="ECO:0007669"/>
    <property type="project" value="InterPro"/>
</dbReference>
<keyword evidence="3" id="KW-0472">Membrane</keyword>
<dbReference type="Pfam" id="PF01535">
    <property type="entry name" value="PPR"/>
    <property type="match status" value="2"/>
</dbReference>
<sequence>MHRLGIRPSQVTMASIIQAYMETRNLKLGKFVHGCAFGLGMGYYVLVLTSLVDMNGKMGDVESAQSVFASIVFDKMKNKNVITWTAMVVGLAKNEHAEDALKLFTQCKKREFQPILLHFMFNPFLCPHLIRRGYAFDAVNMTALINMYAKCCGIMHGLGHQADGVYRKMIKEGLIKPNQTTFVAILTACNHSGLVEEGFTLFHRMLEAKASGYVPNTSSVLHDVVEPMKVKLLLKGAIGADVNEAFRLFFEMYRLGSRFVNADADVDV</sequence>
<evidence type="ECO:0008006" key="6">
    <source>
        <dbReference type="Google" id="ProtNLM"/>
    </source>
</evidence>
<dbReference type="GO" id="GO:0009451">
    <property type="term" value="P:RNA modification"/>
    <property type="evidence" value="ECO:0007669"/>
    <property type="project" value="InterPro"/>
</dbReference>
<dbReference type="InterPro" id="IPR046960">
    <property type="entry name" value="PPR_At4g14850-like_plant"/>
</dbReference>
<keyword evidence="1" id="KW-0677">Repeat</keyword>
<organism evidence="4 5">
    <name type="scientific">Quercus lobata</name>
    <name type="common">Valley oak</name>
    <dbReference type="NCBI Taxonomy" id="97700"/>
    <lineage>
        <taxon>Eukaryota</taxon>
        <taxon>Viridiplantae</taxon>
        <taxon>Streptophyta</taxon>
        <taxon>Embryophyta</taxon>
        <taxon>Tracheophyta</taxon>
        <taxon>Spermatophyta</taxon>
        <taxon>Magnoliopsida</taxon>
        <taxon>eudicotyledons</taxon>
        <taxon>Gunneridae</taxon>
        <taxon>Pentapetalae</taxon>
        <taxon>rosids</taxon>
        <taxon>fabids</taxon>
        <taxon>Fagales</taxon>
        <taxon>Fagaceae</taxon>
        <taxon>Quercus</taxon>
    </lineage>
</organism>
<proteinExistence type="predicted"/>
<name>A0A7N2L3U9_QUELO</name>
<evidence type="ECO:0000313" key="5">
    <source>
        <dbReference type="Proteomes" id="UP000594261"/>
    </source>
</evidence>
<dbReference type="AlphaFoldDB" id="A0A7N2L3U9"/>
<dbReference type="Gene3D" id="1.25.40.10">
    <property type="entry name" value="Tetratricopeptide repeat domain"/>
    <property type="match status" value="2"/>
</dbReference>
<evidence type="ECO:0000256" key="2">
    <source>
        <dbReference type="PROSITE-ProRule" id="PRU00708"/>
    </source>
</evidence>
<evidence type="ECO:0000256" key="3">
    <source>
        <dbReference type="SAM" id="Phobius"/>
    </source>
</evidence>
<reference evidence="4" key="2">
    <citation type="submission" date="2021-01" db="UniProtKB">
        <authorList>
            <consortium name="EnsemblPlants"/>
        </authorList>
    </citation>
    <scope>IDENTIFICATION</scope>
</reference>
<dbReference type="InterPro" id="IPR011990">
    <property type="entry name" value="TPR-like_helical_dom_sf"/>
</dbReference>
<keyword evidence="3" id="KW-1133">Transmembrane helix</keyword>
<evidence type="ECO:0000256" key="1">
    <source>
        <dbReference type="ARBA" id="ARBA00022737"/>
    </source>
</evidence>
<evidence type="ECO:0000313" key="4">
    <source>
        <dbReference type="EnsemblPlants" id="QL03p001055:mrna"/>
    </source>
</evidence>
<dbReference type="PROSITE" id="PS51375">
    <property type="entry name" value="PPR"/>
    <property type="match status" value="1"/>
</dbReference>
<dbReference type="InterPro" id="IPR002885">
    <property type="entry name" value="PPR_rpt"/>
</dbReference>
<dbReference type="EMBL" id="LRBV02000003">
    <property type="status" value="NOT_ANNOTATED_CDS"/>
    <property type="molecule type" value="Genomic_DNA"/>
</dbReference>
<keyword evidence="5" id="KW-1185">Reference proteome</keyword>
<accession>A0A7N2L3U9</accession>
<dbReference type="Gramene" id="QL03p001055:mrna">
    <property type="protein sequence ID" value="QL03p001055:mrna"/>
    <property type="gene ID" value="QL03p001055"/>
</dbReference>
<dbReference type="InParanoid" id="A0A7N2L3U9"/>
<dbReference type="PANTHER" id="PTHR47926:SF347">
    <property type="entry name" value="PENTATRICOPEPTIDE REPEAT-CONTAINING PROTEIN"/>
    <property type="match status" value="1"/>
</dbReference>
<reference evidence="4 5" key="1">
    <citation type="journal article" date="2016" name="G3 (Bethesda)">
        <title>First Draft Assembly and Annotation of the Genome of a California Endemic Oak Quercus lobata Nee (Fagaceae).</title>
        <authorList>
            <person name="Sork V.L."/>
            <person name="Fitz-Gibbon S.T."/>
            <person name="Puiu D."/>
            <person name="Crepeau M."/>
            <person name="Gugger P.F."/>
            <person name="Sherman R."/>
            <person name="Stevens K."/>
            <person name="Langley C.H."/>
            <person name="Pellegrini M."/>
            <person name="Salzberg S.L."/>
        </authorList>
    </citation>
    <scope>NUCLEOTIDE SEQUENCE [LARGE SCALE GENOMIC DNA]</scope>
    <source>
        <strain evidence="4 5">cv. SW786</strain>
    </source>
</reference>
<dbReference type="EnsemblPlants" id="QL03p001055:mrna">
    <property type="protein sequence ID" value="QL03p001055:mrna"/>
    <property type="gene ID" value="QL03p001055"/>
</dbReference>
<keyword evidence="3" id="KW-0812">Transmembrane</keyword>
<dbReference type="PANTHER" id="PTHR47926">
    <property type="entry name" value="PENTATRICOPEPTIDE REPEAT-CONTAINING PROTEIN"/>
    <property type="match status" value="1"/>
</dbReference>
<protein>
    <recommendedName>
        <fullName evidence="6">Pentatricopeptide repeat-containing protein</fullName>
    </recommendedName>
</protein>
<feature type="repeat" description="PPR" evidence="2">
    <location>
        <begin position="80"/>
        <end position="114"/>
    </location>
</feature>
<feature type="transmembrane region" description="Helical" evidence="3">
    <location>
        <begin position="31"/>
        <end position="52"/>
    </location>
</feature>